<evidence type="ECO:0000313" key="1">
    <source>
        <dbReference type="EMBL" id="KYM93848.1"/>
    </source>
</evidence>
<sequence>GPALTPGGIVTTAARSVKHWICIGVANEIPVMRLTNIPGSFVRWNYVPLANARQISRRRRRR</sequence>
<evidence type="ECO:0000313" key="2">
    <source>
        <dbReference type="Proteomes" id="UP000078542"/>
    </source>
</evidence>
<dbReference type="Proteomes" id="UP000078542">
    <property type="component" value="Unassembled WGS sequence"/>
</dbReference>
<gene>
    <name evidence="1" type="ORF">ALC62_15549</name>
</gene>
<reference evidence="1 2" key="1">
    <citation type="submission" date="2016-03" db="EMBL/GenBank/DDBJ databases">
        <title>Cyphomyrmex costatus WGS genome.</title>
        <authorList>
            <person name="Nygaard S."/>
            <person name="Hu H."/>
            <person name="Boomsma J."/>
            <person name="Zhang G."/>
        </authorList>
    </citation>
    <scope>NUCLEOTIDE SEQUENCE [LARGE SCALE GENOMIC DNA]</scope>
    <source>
        <strain evidence="1">MS0001</strain>
        <tissue evidence="1">Whole body</tissue>
    </source>
</reference>
<proteinExistence type="predicted"/>
<dbReference type="EMBL" id="KQ978457">
    <property type="protein sequence ID" value="KYM93848.1"/>
    <property type="molecule type" value="Genomic_DNA"/>
</dbReference>
<keyword evidence="2" id="KW-1185">Reference proteome</keyword>
<name>A0A195C100_9HYME</name>
<feature type="non-terminal residue" evidence="1">
    <location>
        <position position="1"/>
    </location>
</feature>
<protein>
    <submittedName>
        <fullName evidence="1">Uncharacterized protein</fullName>
    </submittedName>
</protein>
<accession>A0A195C100</accession>
<dbReference type="AlphaFoldDB" id="A0A195C100"/>
<organism evidence="1 2">
    <name type="scientific">Cyphomyrmex costatus</name>
    <dbReference type="NCBI Taxonomy" id="456900"/>
    <lineage>
        <taxon>Eukaryota</taxon>
        <taxon>Metazoa</taxon>
        <taxon>Ecdysozoa</taxon>
        <taxon>Arthropoda</taxon>
        <taxon>Hexapoda</taxon>
        <taxon>Insecta</taxon>
        <taxon>Pterygota</taxon>
        <taxon>Neoptera</taxon>
        <taxon>Endopterygota</taxon>
        <taxon>Hymenoptera</taxon>
        <taxon>Apocrita</taxon>
        <taxon>Aculeata</taxon>
        <taxon>Formicoidea</taxon>
        <taxon>Formicidae</taxon>
        <taxon>Myrmicinae</taxon>
        <taxon>Cyphomyrmex</taxon>
    </lineage>
</organism>